<dbReference type="Proteomes" id="UP000192789">
    <property type="component" value="Unassembled WGS sequence"/>
</dbReference>
<name>A0A1X0WXA1_STROR</name>
<feature type="transmembrane region" description="Helical" evidence="1">
    <location>
        <begin position="352"/>
        <end position="375"/>
    </location>
</feature>
<organism evidence="2 3">
    <name type="scientific">Streptococcus oralis subsp. tigurinus</name>
    <dbReference type="NCBI Taxonomy" id="1077464"/>
    <lineage>
        <taxon>Bacteria</taxon>
        <taxon>Bacillati</taxon>
        <taxon>Bacillota</taxon>
        <taxon>Bacilli</taxon>
        <taxon>Lactobacillales</taxon>
        <taxon>Streptococcaceae</taxon>
        <taxon>Streptococcus</taxon>
    </lineage>
</organism>
<proteinExistence type="predicted"/>
<dbReference type="RefSeq" id="WP_084932291.1">
    <property type="nucleotide sequence ID" value="NZ_LNVG01000001.1"/>
</dbReference>
<feature type="transmembrane region" description="Helical" evidence="1">
    <location>
        <begin position="66"/>
        <end position="93"/>
    </location>
</feature>
<feature type="transmembrane region" description="Helical" evidence="1">
    <location>
        <begin position="114"/>
        <end position="138"/>
    </location>
</feature>
<protein>
    <submittedName>
        <fullName evidence="2">Uncharacterized protein</fullName>
    </submittedName>
</protein>
<keyword evidence="1" id="KW-0472">Membrane</keyword>
<feature type="transmembrane region" description="Helical" evidence="1">
    <location>
        <begin position="466"/>
        <end position="489"/>
    </location>
</feature>
<feature type="transmembrane region" description="Helical" evidence="1">
    <location>
        <begin position="150"/>
        <end position="172"/>
    </location>
</feature>
<feature type="transmembrane region" description="Helical" evidence="1">
    <location>
        <begin position="495"/>
        <end position="513"/>
    </location>
</feature>
<keyword evidence="1" id="KW-1133">Transmembrane helix</keyword>
<feature type="transmembrane region" description="Helical" evidence="1">
    <location>
        <begin position="422"/>
        <end position="446"/>
    </location>
</feature>
<sequence length="521" mass="58332">MSNIWILIKAQLINFFPINEIRETGNKKQSSMAIASFGIITLALFCFVYNILTAKTLVQVGQYDLIPAYMISVSSFSILFLTVFYSNGILFGSRDMEILLSLPVKSSDIITSKFMFMYLLNFLIGLMFMLPGGIVWILNGSLNVLQIVPYFTSIIFAPLIPMCIAACMGIIVVTISSYFKRKNVIAIIFSFAMIGIIGYIAVLAMKSGNEDGIEIMLSKQITELYPISGLFRQHINFPMYIGVGLFIAFSIAVFYIFVKIVSMKYGLLNTLARTTSRYSDNKKSYTYNRKSIFFALYKKEMGQFLSLYMAVLNTGFGVILLCVFSIFLFFNSVEQIGESSGIENINEYLSNFAPLFIASMLSLSCPAASAISLEGKNIWILQSSPVKVKMILNSKIAVNLTLHLIGYMISIFAFALKLDMSFIQVINLITVPICYSLFITVTGISLNKKHPNYDWDSEMIVVKQSLPVIVTGIIGMIALIMPILLNWVFNLTITFILQVVSVILLAISFGVYIKMSKLNFI</sequence>
<feature type="transmembrane region" description="Helical" evidence="1">
    <location>
        <begin position="307"/>
        <end position="332"/>
    </location>
</feature>
<dbReference type="AlphaFoldDB" id="A0A1X0WXA1"/>
<dbReference type="EMBL" id="LNVG01000001">
    <property type="protein sequence ID" value="ORJ31351.1"/>
    <property type="molecule type" value="Genomic_DNA"/>
</dbReference>
<reference evidence="2 3" key="1">
    <citation type="journal article" date="2016" name="PLoS ONE">
        <title>Comparative Genomics Analysis of Streptococcus tigurinus Strains Identifies Genetic Elements Specifically and Uniquely Present in Highly Virulent Strains.</title>
        <authorList>
            <person name="Diene S.M."/>
            <person name="Francois P."/>
            <person name="Zbinden A."/>
            <person name="Entenza J.M."/>
            <person name="Resch G."/>
        </authorList>
    </citation>
    <scope>NUCLEOTIDE SEQUENCE [LARGE SCALE GENOMIC DNA]</scope>
    <source>
        <strain evidence="2 3">AZ_14</strain>
    </source>
</reference>
<accession>A0A1X0WXA1</accession>
<evidence type="ECO:0000313" key="2">
    <source>
        <dbReference type="EMBL" id="ORJ31351.1"/>
    </source>
</evidence>
<feature type="transmembrane region" description="Helical" evidence="1">
    <location>
        <begin position="396"/>
        <end position="416"/>
    </location>
</feature>
<gene>
    <name evidence="2" type="ORF">ATE35_01945</name>
</gene>
<feature type="transmembrane region" description="Helical" evidence="1">
    <location>
        <begin position="32"/>
        <end position="54"/>
    </location>
</feature>
<feature type="transmembrane region" description="Helical" evidence="1">
    <location>
        <begin position="237"/>
        <end position="258"/>
    </location>
</feature>
<comment type="caution">
    <text evidence="2">The sequence shown here is derived from an EMBL/GenBank/DDBJ whole genome shotgun (WGS) entry which is preliminary data.</text>
</comment>
<keyword evidence="1" id="KW-0812">Transmembrane</keyword>
<evidence type="ECO:0000256" key="1">
    <source>
        <dbReference type="SAM" id="Phobius"/>
    </source>
</evidence>
<feature type="transmembrane region" description="Helical" evidence="1">
    <location>
        <begin position="184"/>
        <end position="205"/>
    </location>
</feature>
<evidence type="ECO:0000313" key="3">
    <source>
        <dbReference type="Proteomes" id="UP000192789"/>
    </source>
</evidence>